<dbReference type="EMBL" id="MNPL01011017">
    <property type="protein sequence ID" value="OQR72813.1"/>
    <property type="molecule type" value="Genomic_DNA"/>
</dbReference>
<keyword evidence="3 6" id="KW-0812">Transmembrane</keyword>
<gene>
    <name evidence="8" type="ORF">BIW11_10143</name>
</gene>
<dbReference type="InParanoid" id="A0A1V9XHF1"/>
<dbReference type="InterPro" id="IPR024989">
    <property type="entry name" value="MFS_assoc_dom"/>
</dbReference>
<evidence type="ECO:0000313" key="8">
    <source>
        <dbReference type="EMBL" id="OQR72813.1"/>
    </source>
</evidence>
<evidence type="ECO:0000256" key="5">
    <source>
        <dbReference type="ARBA" id="ARBA00023136"/>
    </source>
</evidence>
<reference evidence="8 9" key="1">
    <citation type="journal article" date="2017" name="Gigascience">
        <title>Draft genome of the honey bee ectoparasitic mite, Tropilaelaps mercedesae, is shaped by the parasitic life history.</title>
        <authorList>
            <person name="Dong X."/>
            <person name="Armstrong S.D."/>
            <person name="Xia D."/>
            <person name="Makepeace B.L."/>
            <person name="Darby A.C."/>
            <person name="Kadowaki T."/>
        </authorList>
    </citation>
    <scope>NUCLEOTIDE SEQUENCE [LARGE SCALE GENOMIC DNA]</scope>
    <source>
        <strain evidence="8">Wuxi-XJTLU</strain>
    </source>
</reference>
<dbReference type="Pfam" id="PF12832">
    <property type="entry name" value="MFS_1_like"/>
    <property type="match status" value="1"/>
</dbReference>
<evidence type="ECO:0000256" key="1">
    <source>
        <dbReference type="ARBA" id="ARBA00004141"/>
    </source>
</evidence>
<keyword evidence="5 6" id="KW-0472">Membrane</keyword>
<evidence type="ECO:0000256" key="3">
    <source>
        <dbReference type="ARBA" id="ARBA00022692"/>
    </source>
</evidence>
<evidence type="ECO:0000256" key="2">
    <source>
        <dbReference type="ARBA" id="ARBA00005241"/>
    </source>
</evidence>
<dbReference type="Gene3D" id="1.20.1250.20">
    <property type="entry name" value="MFS general substrate transporter like domains"/>
    <property type="match status" value="1"/>
</dbReference>
<comment type="similarity">
    <text evidence="2">Belongs to the major facilitator superfamily. MFSD6 family.</text>
</comment>
<feature type="non-terminal residue" evidence="8">
    <location>
        <position position="103"/>
    </location>
</feature>
<dbReference type="PANTHER" id="PTHR16172">
    <property type="entry name" value="MAJOR FACILITATOR SUPERFAMILY DOMAIN-CONTAINING PROTEIN 6-LIKE"/>
    <property type="match status" value="1"/>
</dbReference>
<feature type="transmembrane region" description="Helical" evidence="6">
    <location>
        <begin position="59"/>
        <end position="78"/>
    </location>
</feature>
<comment type="subcellular location">
    <subcellularLocation>
        <location evidence="1">Membrane</location>
        <topology evidence="1">Multi-pass membrane protein</topology>
    </subcellularLocation>
</comment>
<evidence type="ECO:0000256" key="4">
    <source>
        <dbReference type="ARBA" id="ARBA00022989"/>
    </source>
</evidence>
<dbReference type="AlphaFoldDB" id="A0A1V9XHF1"/>
<evidence type="ECO:0000313" key="9">
    <source>
        <dbReference type="Proteomes" id="UP000192247"/>
    </source>
</evidence>
<sequence length="103" mass="11205">MFCGILFQAQACYLNYLAVVGHDAGVSTGDVALIFGFAPLAAVLLKPLAGMVADKTRNITAVIITCEIFLLVFCWGVFLSPHLSTITKKTVRKHFAICPEVFR</sequence>
<comment type="caution">
    <text evidence="8">The sequence shown here is derived from an EMBL/GenBank/DDBJ whole genome shotgun (WGS) entry which is preliminary data.</text>
</comment>
<evidence type="ECO:0000259" key="7">
    <source>
        <dbReference type="Pfam" id="PF12832"/>
    </source>
</evidence>
<accession>A0A1V9XHF1</accession>
<dbReference type="InterPro" id="IPR051717">
    <property type="entry name" value="MFS_MFSD6"/>
</dbReference>
<name>A0A1V9XHF1_9ACAR</name>
<dbReference type="PANTHER" id="PTHR16172:SF30">
    <property type="entry name" value="SUGAR BABY, ISOFORM C"/>
    <property type="match status" value="1"/>
</dbReference>
<keyword evidence="9" id="KW-1185">Reference proteome</keyword>
<feature type="domain" description="Major facilitator superfamily associated" evidence="7">
    <location>
        <begin position="7"/>
        <end position="84"/>
    </location>
</feature>
<dbReference type="SUPFAM" id="SSF103473">
    <property type="entry name" value="MFS general substrate transporter"/>
    <property type="match status" value="1"/>
</dbReference>
<feature type="transmembrane region" description="Helical" evidence="6">
    <location>
        <begin position="31"/>
        <end position="52"/>
    </location>
</feature>
<keyword evidence="4 6" id="KW-1133">Transmembrane helix</keyword>
<proteinExistence type="inferred from homology"/>
<dbReference type="GO" id="GO:0016020">
    <property type="term" value="C:membrane"/>
    <property type="evidence" value="ECO:0007669"/>
    <property type="project" value="UniProtKB-SubCell"/>
</dbReference>
<evidence type="ECO:0000256" key="6">
    <source>
        <dbReference type="SAM" id="Phobius"/>
    </source>
</evidence>
<organism evidence="8 9">
    <name type="scientific">Tropilaelaps mercedesae</name>
    <dbReference type="NCBI Taxonomy" id="418985"/>
    <lineage>
        <taxon>Eukaryota</taxon>
        <taxon>Metazoa</taxon>
        <taxon>Ecdysozoa</taxon>
        <taxon>Arthropoda</taxon>
        <taxon>Chelicerata</taxon>
        <taxon>Arachnida</taxon>
        <taxon>Acari</taxon>
        <taxon>Parasitiformes</taxon>
        <taxon>Mesostigmata</taxon>
        <taxon>Gamasina</taxon>
        <taxon>Dermanyssoidea</taxon>
        <taxon>Laelapidae</taxon>
        <taxon>Tropilaelaps</taxon>
    </lineage>
</organism>
<dbReference type="InterPro" id="IPR036259">
    <property type="entry name" value="MFS_trans_sf"/>
</dbReference>
<protein>
    <submittedName>
        <fullName evidence="8">Major facilitator superfamily domain-containing protein 6-like</fullName>
    </submittedName>
</protein>
<dbReference type="Proteomes" id="UP000192247">
    <property type="component" value="Unassembled WGS sequence"/>
</dbReference>